<proteinExistence type="predicted"/>
<name>A0A218MAN4_9CAUD</name>
<dbReference type="EMBL" id="MF044458">
    <property type="protein sequence ID" value="ASD54012.1"/>
    <property type="molecule type" value="Genomic_DNA"/>
</dbReference>
<evidence type="ECO:0000313" key="2">
    <source>
        <dbReference type="Proteomes" id="UP000222133"/>
    </source>
</evidence>
<organism evidence="1 2">
    <name type="scientific">Escherichia phage ST32</name>
    <dbReference type="NCBI Taxonomy" id="2005048"/>
    <lineage>
        <taxon>Viruses</taxon>
        <taxon>Duplodnaviria</taxon>
        <taxon>Heunggongvirae</taxon>
        <taxon>Uroviricota</taxon>
        <taxon>Caudoviricetes</taxon>
        <taxon>Chaseviridae</taxon>
        <taxon>Cleopatravirinae</taxon>
        <taxon>Carltongylesvirus</taxon>
        <taxon>Carltongylesvirus ST32</taxon>
    </lineage>
</organism>
<keyword evidence="2" id="KW-1185">Reference proteome</keyword>
<dbReference type="Proteomes" id="UP000222133">
    <property type="component" value="Segment"/>
</dbReference>
<accession>A0A218MAN4</accession>
<evidence type="ECO:0000313" key="1">
    <source>
        <dbReference type="EMBL" id="ASD54012.1"/>
    </source>
</evidence>
<reference evidence="2" key="1">
    <citation type="submission" date="2017-05" db="EMBL/GenBank/DDBJ databases">
        <title>ST32 complete genome sequence.</title>
        <authorList>
            <person name="Liu X."/>
            <person name="Liu H."/>
        </authorList>
    </citation>
    <scope>NUCLEOTIDE SEQUENCE [LARGE SCALE GENOMIC DNA]</scope>
</reference>
<sequence>MKTAEIAEEIYKAVIANQITSEVLHMDIEEVRNAFGGFAILSIEAAEALTNTYNQREYEKRSVLNASLKEIQASLK</sequence>
<gene>
    <name evidence="1" type="ORF">ST32_0037</name>
</gene>
<protein>
    <submittedName>
        <fullName evidence="1">Uncharacterized protein</fullName>
    </submittedName>
</protein>